<evidence type="ECO:0000259" key="5">
    <source>
        <dbReference type="PROSITE" id="PS50893"/>
    </source>
</evidence>
<evidence type="ECO:0000256" key="3">
    <source>
        <dbReference type="ARBA" id="ARBA00022840"/>
    </source>
</evidence>
<dbReference type="RefSeq" id="WP_166870541.1">
    <property type="nucleotide sequence ID" value="NZ_WHJH01000002.1"/>
</dbReference>
<dbReference type="InterPro" id="IPR017871">
    <property type="entry name" value="ABC_transporter-like_CS"/>
</dbReference>
<keyword evidence="2" id="KW-0547">Nucleotide-binding</keyword>
<dbReference type="CDD" id="cd03230">
    <property type="entry name" value="ABC_DR_subfamily_A"/>
    <property type="match status" value="1"/>
</dbReference>
<dbReference type="SUPFAM" id="SSF52540">
    <property type="entry name" value="P-loop containing nucleoside triphosphate hydrolases"/>
    <property type="match status" value="1"/>
</dbReference>
<dbReference type="PANTHER" id="PTHR42939">
    <property type="entry name" value="ABC TRANSPORTER ATP-BINDING PROTEIN ALBC-RELATED"/>
    <property type="match status" value="1"/>
</dbReference>
<keyword evidence="4" id="KW-0812">Transmembrane</keyword>
<dbReference type="PROSITE" id="PS00211">
    <property type="entry name" value="ABC_TRANSPORTER_1"/>
    <property type="match status" value="1"/>
</dbReference>
<keyword evidence="7" id="KW-1185">Reference proteome</keyword>
<dbReference type="InterPro" id="IPR027417">
    <property type="entry name" value="P-loop_NTPase"/>
</dbReference>
<dbReference type="Proteomes" id="UP000609726">
    <property type="component" value="Unassembled WGS sequence"/>
</dbReference>
<dbReference type="InterPro" id="IPR003439">
    <property type="entry name" value="ABC_transporter-like_ATP-bd"/>
</dbReference>
<dbReference type="Gene3D" id="3.40.50.300">
    <property type="entry name" value="P-loop containing nucleotide triphosphate hydrolases"/>
    <property type="match status" value="1"/>
</dbReference>
<dbReference type="PANTHER" id="PTHR42939:SF1">
    <property type="entry name" value="ABC TRANSPORTER ATP-BINDING PROTEIN ALBC-RELATED"/>
    <property type="match status" value="1"/>
</dbReference>
<evidence type="ECO:0000256" key="2">
    <source>
        <dbReference type="ARBA" id="ARBA00022741"/>
    </source>
</evidence>
<dbReference type="GO" id="GO:0005524">
    <property type="term" value="F:ATP binding"/>
    <property type="evidence" value="ECO:0007669"/>
    <property type="project" value="UniProtKB-KW"/>
</dbReference>
<proteinExistence type="predicted"/>
<protein>
    <submittedName>
        <fullName evidence="6">ATP-binding cassette domain-containing protein</fullName>
    </submittedName>
</protein>
<feature type="transmembrane region" description="Helical" evidence="4">
    <location>
        <begin position="198"/>
        <end position="216"/>
    </location>
</feature>
<keyword evidence="3 6" id="KW-0067">ATP-binding</keyword>
<dbReference type="Pfam" id="PF00005">
    <property type="entry name" value="ABC_tran"/>
    <property type="match status" value="1"/>
</dbReference>
<sequence length="237" mass="25224">MSAPILHASSLTKHFGAQPVLNALDWQVRPGQVIGLLGRNGAGKSTLLECLLGLRESDGGTVTAFGEAVGDLSSATRARIGYVPQASDLFAWMTARQMLAYFEALYPRWNGERVAQLLARWGFDGLMCGKPISKLSGGEKQRLSIIRALAHDPELLVLAACATWLLPASALLVLAACATWLLPASALQYAALSGRFDNATWCVLGAVSLLAGAAWARHCWVRMVKAPAAFPAGRLLA</sequence>
<feature type="transmembrane region" description="Helical" evidence="4">
    <location>
        <begin position="155"/>
        <end position="182"/>
    </location>
</feature>
<evidence type="ECO:0000256" key="4">
    <source>
        <dbReference type="SAM" id="Phobius"/>
    </source>
</evidence>
<reference evidence="6 7" key="1">
    <citation type="submission" date="2019-10" db="EMBL/GenBank/DDBJ databases">
        <title>Taxonomy of Antarctic Massilia spp.: description of Massilia rubra sp. nov., Massilia aquatica sp. nov., Massilia mucilaginosa sp. nov., Massilia frigida sp. nov. isolated from streams, lakes and regoliths.</title>
        <authorList>
            <person name="Holochova P."/>
            <person name="Sedlacek I."/>
            <person name="Kralova S."/>
            <person name="Maslanova I."/>
            <person name="Busse H.-J."/>
            <person name="Stankova E."/>
            <person name="Vrbovska V."/>
            <person name="Kovarovic V."/>
            <person name="Bartak M."/>
            <person name="Svec P."/>
            <person name="Pantucek R."/>
        </authorList>
    </citation>
    <scope>NUCLEOTIDE SEQUENCE [LARGE SCALE GENOMIC DNA]</scope>
    <source>
        <strain evidence="6 7">CCM 8733</strain>
    </source>
</reference>
<organism evidence="6 7">
    <name type="scientific">Massilia mucilaginosa</name>
    <dbReference type="NCBI Taxonomy" id="2609282"/>
    <lineage>
        <taxon>Bacteria</taxon>
        <taxon>Pseudomonadati</taxon>
        <taxon>Pseudomonadota</taxon>
        <taxon>Betaproteobacteria</taxon>
        <taxon>Burkholderiales</taxon>
        <taxon>Oxalobacteraceae</taxon>
        <taxon>Telluria group</taxon>
        <taxon>Massilia</taxon>
    </lineage>
</organism>
<comment type="caution">
    <text evidence="6">The sequence shown here is derived from an EMBL/GenBank/DDBJ whole genome shotgun (WGS) entry which is preliminary data.</text>
</comment>
<keyword evidence="4" id="KW-1133">Transmembrane helix</keyword>
<name>A0ABX0NMS0_9BURK</name>
<keyword evidence="1" id="KW-0813">Transport</keyword>
<dbReference type="EMBL" id="WHJH01000002">
    <property type="protein sequence ID" value="NHZ88077.1"/>
    <property type="molecule type" value="Genomic_DNA"/>
</dbReference>
<dbReference type="PROSITE" id="PS50893">
    <property type="entry name" value="ABC_TRANSPORTER_2"/>
    <property type="match status" value="1"/>
</dbReference>
<evidence type="ECO:0000256" key="1">
    <source>
        <dbReference type="ARBA" id="ARBA00022448"/>
    </source>
</evidence>
<feature type="domain" description="ABC transporter" evidence="5">
    <location>
        <begin position="6"/>
        <end position="236"/>
    </location>
</feature>
<evidence type="ECO:0000313" key="6">
    <source>
        <dbReference type="EMBL" id="NHZ88077.1"/>
    </source>
</evidence>
<accession>A0ABX0NMS0</accession>
<gene>
    <name evidence="6" type="ORF">F2P45_03365</name>
</gene>
<evidence type="ECO:0000313" key="7">
    <source>
        <dbReference type="Proteomes" id="UP000609726"/>
    </source>
</evidence>
<keyword evidence="4" id="KW-0472">Membrane</keyword>
<dbReference type="InterPro" id="IPR051782">
    <property type="entry name" value="ABC_Transporter_VariousFunc"/>
</dbReference>